<dbReference type="EMBL" id="JAECZB010000002">
    <property type="protein sequence ID" value="MBH8551155.1"/>
    <property type="molecule type" value="Genomic_DNA"/>
</dbReference>
<comment type="caution">
    <text evidence="1">The sequence shown here is derived from an EMBL/GenBank/DDBJ whole genome shotgun (WGS) entry which is preliminary data.</text>
</comment>
<sequence>MTGGYNGSNAFVDGYVQLVQGSTVNSTIVQIDRDGLIGSATFRPFIQLDNNVAPQMMNNINNFVF</sequence>
<proteinExistence type="predicted"/>
<keyword evidence="2" id="KW-1185">Reference proteome</keyword>
<reference evidence="1 2" key="1">
    <citation type="journal article" date="2021" name="Int. J. Syst. Evol. Microbiol.">
        <title>Amazonocrinis nigriterrae gen. nov., sp. nov., Atlanticothrix silvestris gen. nov., sp. nov. and Dendronalium phyllosphericum gen. nov., sp. nov., nostocacean cyanobacteria from Brazilian environments.</title>
        <authorList>
            <person name="Alvarenga D.O."/>
            <person name="Andreote A.P.D."/>
            <person name="Branco L.H.Z."/>
            <person name="Delbaje E."/>
            <person name="Cruz R.B."/>
            <person name="Varani A.M."/>
            <person name="Fiore M.F."/>
        </authorList>
    </citation>
    <scope>NUCLEOTIDE SEQUENCE [LARGE SCALE GENOMIC DNA]</scope>
    <source>
        <strain evidence="1 2">CENA357</strain>
    </source>
</reference>
<dbReference type="AlphaFoldDB" id="A0A8J7HDV2"/>
<organism evidence="1 2">
    <name type="scientific">Atlanticothrix silvestris CENA357</name>
    <dbReference type="NCBI Taxonomy" id="1725252"/>
    <lineage>
        <taxon>Bacteria</taxon>
        <taxon>Bacillati</taxon>
        <taxon>Cyanobacteriota</taxon>
        <taxon>Cyanophyceae</taxon>
        <taxon>Nostocales</taxon>
        <taxon>Nodulariaceae</taxon>
        <taxon>Atlanticothrix</taxon>
        <taxon>Atlanticothrix silvestris</taxon>
    </lineage>
</organism>
<evidence type="ECO:0000313" key="2">
    <source>
        <dbReference type="Proteomes" id="UP000599391"/>
    </source>
</evidence>
<dbReference type="RefSeq" id="WP_214437462.1">
    <property type="nucleotide sequence ID" value="NZ_JAECZB010000002.1"/>
</dbReference>
<name>A0A8J7HDV2_9CYAN</name>
<gene>
    <name evidence="1" type="ORF">I8751_01905</name>
</gene>
<accession>A0A8J7HDV2</accession>
<protein>
    <submittedName>
        <fullName evidence="1">Uncharacterized protein</fullName>
    </submittedName>
</protein>
<evidence type="ECO:0000313" key="1">
    <source>
        <dbReference type="EMBL" id="MBH8551155.1"/>
    </source>
</evidence>
<dbReference type="Proteomes" id="UP000599391">
    <property type="component" value="Unassembled WGS sequence"/>
</dbReference>